<proteinExistence type="predicted"/>
<reference evidence="2 3" key="1">
    <citation type="journal article" date="2013" name="Proc. Natl. Acad. Sci. U.S.A.">
        <title>Genome of an arbuscular mycorrhizal fungus provides insight into the oldest plant symbiosis.</title>
        <authorList>
            <person name="Tisserant E."/>
            <person name="Malbreil M."/>
            <person name="Kuo A."/>
            <person name="Kohler A."/>
            <person name="Symeonidi A."/>
            <person name="Balestrini R."/>
            <person name="Charron P."/>
            <person name="Duensing N."/>
            <person name="Frei Dit Frey N."/>
            <person name="Gianinazzi-Pearson V."/>
            <person name="Gilbert L.B."/>
            <person name="Handa Y."/>
            <person name="Herr J.R."/>
            <person name="Hijri M."/>
            <person name="Koul R."/>
            <person name="Kawaguchi M."/>
            <person name="Krajinski F."/>
            <person name="Lammers P.J."/>
            <person name="Masclaux F.G."/>
            <person name="Murat C."/>
            <person name="Morin E."/>
            <person name="Ndikumana S."/>
            <person name="Pagni M."/>
            <person name="Petitpierre D."/>
            <person name="Requena N."/>
            <person name="Rosikiewicz P."/>
            <person name="Riley R."/>
            <person name="Saito K."/>
            <person name="San Clemente H."/>
            <person name="Shapiro H."/>
            <person name="van Tuinen D."/>
            <person name="Becard G."/>
            <person name="Bonfante P."/>
            <person name="Paszkowski U."/>
            <person name="Shachar-Hill Y.Y."/>
            <person name="Tuskan G.A."/>
            <person name="Young P.W."/>
            <person name="Sanders I.R."/>
            <person name="Henrissat B."/>
            <person name="Rensing S.A."/>
            <person name="Grigoriev I.V."/>
            <person name="Corradi N."/>
            <person name="Roux C."/>
            <person name="Martin F."/>
        </authorList>
    </citation>
    <scope>NUCLEOTIDE SEQUENCE [LARGE SCALE GENOMIC DNA]</scope>
    <source>
        <strain evidence="2 3">DAOM 197198</strain>
    </source>
</reference>
<organism evidence="2 3">
    <name type="scientific">Rhizophagus irregularis (strain DAOM 181602 / DAOM 197198 / MUCL 43194)</name>
    <name type="common">Arbuscular mycorrhizal fungus</name>
    <name type="synonym">Glomus intraradices</name>
    <dbReference type="NCBI Taxonomy" id="747089"/>
    <lineage>
        <taxon>Eukaryota</taxon>
        <taxon>Fungi</taxon>
        <taxon>Fungi incertae sedis</taxon>
        <taxon>Mucoromycota</taxon>
        <taxon>Glomeromycotina</taxon>
        <taxon>Glomeromycetes</taxon>
        <taxon>Glomerales</taxon>
        <taxon>Glomeraceae</taxon>
        <taxon>Rhizophagus</taxon>
    </lineage>
</organism>
<evidence type="ECO:0000256" key="1">
    <source>
        <dbReference type="SAM" id="Phobius"/>
    </source>
</evidence>
<feature type="transmembrane region" description="Helical" evidence="1">
    <location>
        <begin position="29"/>
        <end position="54"/>
    </location>
</feature>
<evidence type="ECO:0000313" key="2">
    <source>
        <dbReference type="EMBL" id="POG76303.1"/>
    </source>
</evidence>
<comment type="caution">
    <text evidence="2">The sequence shown here is derived from an EMBL/GenBank/DDBJ whole genome shotgun (WGS) entry which is preliminary data.</text>
</comment>
<reference evidence="2 3" key="2">
    <citation type="journal article" date="2018" name="New Phytol.">
        <title>High intraspecific genome diversity in the model arbuscular mycorrhizal symbiont Rhizophagus irregularis.</title>
        <authorList>
            <person name="Chen E.C.H."/>
            <person name="Morin E."/>
            <person name="Beaudet D."/>
            <person name="Noel J."/>
            <person name="Yildirir G."/>
            <person name="Ndikumana S."/>
            <person name="Charron P."/>
            <person name="St-Onge C."/>
            <person name="Giorgi J."/>
            <person name="Kruger M."/>
            <person name="Marton T."/>
            <person name="Ropars J."/>
            <person name="Grigoriev I.V."/>
            <person name="Hainaut M."/>
            <person name="Henrissat B."/>
            <person name="Roux C."/>
            <person name="Martin F."/>
            <person name="Corradi N."/>
        </authorList>
    </citation>
    <scope>NUCLEOTIDE SEQUENCE [LARGE SCALE GENOMIC DNA]</scope>
    <source>
        <strain evidence="2 3">DAOM 197198</strain>
    </source>
</reference>
<name>A0A2P4QF92_RHIID</name>
<dbReference type="Proteomes" id="UP000018888">
    <property type="component" value="Unassembled WGS sequence"/>
</dbReference>
<evidence type="ECO:0000313" key="3">
    <source>
        <dbReference type="Proteomes" id="UP000018888"/>
    </source>
</evidence>
<keyword evidence="1" id="KW-0812">Transmembrane</keyword>
<accession>A0A2P4QF92</accession>
<keyword evidence="1" id="KW-1133">Transmembrane helix</keyword>
<sequence length="56" mass="7028">YPKYHKWFSNKYTKRVNIFLNRKLNCYNMFIYVISIEANHTYFGYLHFCLFIYIMG</sequence>
<dbReference type="EMBL" id="AUPC02000051">
    <property type="protein sequence ID" value="POG76303.1"/>
    <property type="molecule type" value="Genomic_DNA"/>
</dbReference>
<gene>
    <name evidence="2" type="ORF">GLOIN_2v1556790</name>
</gene>
<keyword evidence="3" id="KW-1185">Reference proteome</keyword>
<keyword evidence="1" id="KW-0472">Membrane</keyword>
<protein>
    <submittedName>
        <fullName evidence="2">Uncharacterized protein</fullName>
    </submittedName>
</protein>
<dbReference type="AlphaFoldDB" id="A0A2P4QF92"/>
<feature type="non-terminal residue" evidence="2">
    <location>
        <position position="1"/>
    </location>
</feature>